<dbReference type="EMBL" id="CAVNYO010000199">
    <property type="protein sequence ID" value="CAK5273142.1"/>
    <property type="molecule type" value="Genomic_DNA"/>
</dbReference>
<evidence type="ECO:0000313" key="6">
    <source>
        <dbReference type="Proteomes" id="UP001295794"/>
    </source>
</evidence>
<evidence type="ECO:0000313" key="3">
    <source>
        <dbReference type="EMBL" id="CAK5273142.1"/>
    </source>
</evidence>
<keyword evidence="6" id="KW-1185">Reference proteome</keyword>
<reference evidence="4" key="1">
    <citation type="submission" date="2023-11" db="EMBL/GenBank/DDBJ databases">
        <authorList>
            <person name="De Vega J J."/>
            <person name="De Vega J J."/>
        </authorList>
    </citation>
    <scope>NUCLEOTIDE SEQUENCE</scope>
</reference>
<dbReference type="AlphaFoldDB" id="A0AAD2HDX9"/>
<sequence>LVFDDSSLVILLSKITPPSLAPAGRSRADGDEPCEAGDAAKAELCIKNKSVILSISKALPPALRELWAGRAVFFKVVKLSPIQLI</sequence>
<comment type="caution">
    <text evidence="4">The sequence shown here is derived from an EMBL/GenBank/DDBJ whole genome shotgun (WGS) entry which is preliminary data.</text>
</comment>
<feature type="non-terminal residue" evidence="4">
    <location>
        <position position="85"/>
    </location>
</feature>
<dbReference type="EMBL" id="CAVNYO010000193">
    <property type="protein sequence ID" value="CAK5273023.1"/>
    <property type="molecule type" value="Genomic_DNA"/>
</dbReference>
<evidence type="ECO:0000313" key="1">
    <source>
        <dbReference type="EMBL" id="CAK5273023.1"/>
    </source>
</evidence>
<organism evidence="4 6">
    <name type="scientific">Mycena citricolor</name>
    <dbReference type="NCBI Taxonomy" id="2018698"/>
    <lineage>
        <taxon>Eukaryota</taxon>
        <taxon>Fungi</taxon>
        <taxon>Dikarya</taxon>
        <taxon>Basidiomycota</taxon>
        <taxon>Agaricomycotina</taxon>
        <taxon>Agaricomycetes</taxon>
        <taxon>Agaricomycetidae</taxon>
        <taxon>Agaricales</taxon>
        <taxon>Marasmiineae</taxon>
        <taxon>Mycenaceae</taxon>
        <taxon>Mycena</taxon>
    </lineage>
</organism>
<proteinExistence type="predicted"/>
<accession>A0AAD2HDX9</accession>
<dbReference type="EMBL" id="CAVNYO010000203">
    <property type="protein sequence ID" value="CAK5273163.1"/>
    <property type="molecule type" value="Genomic_DNA"/>
</dbReference>
<evidence type="ECO:0000313" key="2">
    <source>
        <dbReference type="EMBL" id="CAK5273026.1"/>
    </source>
</evidence>
<dbReference type="EMBL" id="CAVNYO010000200">
    <property type="protein sequence ID" value="CAK5273151.1"/>
    <property type="molecule type" value="Genomic_DNA"/>
</dbReference>
<evidence type="ECO:0000313" key="5">
    <source>
        <dbReference type="EMBL" id="CAK5273163.1"/>
    </source>
</evidence>
<name>A0AAD2HDX9_9AGAR</name>
<protein>
    <submittedName>
        <fullName evidence="4">Uncharacterized protein</fullName>
    </submittedName>
</protein>
<gene>
    <name evidence="1" type="ORF">MYCIT1_LOCUS19113</name>
    <name evidence="2" type="ORF">MYCIT1_LOCUS19119</name>
    <name evidence="3" type="ORF">MYCIT1_LOCUS19347</name>
    <name evidence="4" type="ORF">MYCIT1_LOCUS19365</name>
    <name evidence="5" type="ORF">MYCIT1_LOCUS19389</name>
</gene>
<feature type="non-terminal residue" evidence="4">
    <location>
        <position position="1"/>
    </location>
</feature>
<dbReference type="Proteomes" id="UP001295794">
    <property type="component" value="Unassembled WGS sequence"/>
</dbReference>
<dbReference type="EMBL" id="CAVNYO010000193">
    <property type="protein sequence ID" value="CAK5273026.1"/>
    <property type="molecule type" value="Genomic_DNA"/>
</dbReference>
<evidence type="ECO:0000313" key="4">
    <source>
        <dbReference type="EMBL" id="CAK5273151.1"/>
    </source>
</evidence>